<gene>
    <name evidence="4" type="ORF">Tfont_02305</name>
</gene>
<dbReference type="RefSeq" id="WP_143969572.1">
    <property type="nucleotide sequence ID" value="NZ_VJOO01000027.1"/>
</dbReference>
<reference evidence="4 5" key="1">
    <citation type="submission" date="2019-07" db="EMBL/GenBank/DDBJ databases">
        <title>Tepidimonas fonticaldi AT-A2 draft genome.</title>
        <authorList>
            <person name="Da Costa M.S."/>
            <person name="Froufe H.J.C."/>
            <person name="Egas C."/>
            <person name="Albuquerque L."/>
        </authorList>
    </citation>
    <scope>NUCLEOTIDE SEQUENCE [LARGE SCALE GENOMIC DNA]</scope>
    <source>
        <strain evidence="4 5">AT-A2</strain>
    </source>
</reference>
<dbReference type="SUPFAM" id="SSF53448">
    <property type="entry name" value="Nucleotide-diphospho-sugar transferases"/>
    <property type="match status" value="1"/>
</dbReference>
<accession>A0A554XHM0</accession>
<dbReference type="InterPro" id="IPR029044">
    <property type="entry name" value="Nucleotide-diphossugar_trans"/>
</dbReference>
<keyword evidence="4" id="KW-0328">Glycosyltransferase</keyword>
<organism evidence="4 5">
    <name type="scientific">Tepidimonas fonticaldi</name>
    <dbReference type="NCBI Taxonomy" id="1101373"/>
    <lineage>
        <taxon>Bacteria</taxon>
        <taxon>Pseudomonadati</taxon>
        <taxon>Pseudomonadota</taxon>
        <taxon>Betaproteobacteria</taxon>
        <taxon>Burkholderiales</taxon>
        <taxon>Tepidimonas</taxon>
    </lineage>
</organism>
<keyword evidence="4" id="KW-0808">Transferase</keyword>
<feature type="domain" description="Glycosyltransferase 2-like" evidence="2">
    <location>
        <begin position="7"/>
        <end position="172"/>
    </location>
</feature>
<comment type="caution">
    <text evidence="4">The sequence shown here is derived from an EMBL/GenBank/DDBJ whole genome shotgun (WGS) entry which is preliminary data.</text>
</comment>
<dbReference type="EC" id="2.4.1.11" evidence="4"/>
<evidence type="ECO:0000259" key="3">
    <source>
        <dbReference type="Pfam" id="PF13579"/>
    </source>
</evidence>
<dbReference type="Gene3D" id="3.40.50.2000">
    <property type="entry name" value="Glycogen Phosphorylase B"/>
    <property type="match status" value="2"/>
</dbReference>
<dbReference type="InterPro" id="IPR028098">
    <property type="entry name" value="Glyco_trans_4-like_N"/>
</dbReference>
<name>A0A554XHM0_9BURK</name>
<proteinExistence type="predicted"/>
<dbReference type="AlphaFoldDB" id="A0A554XHM0"/>
<evidence type="ECO:0000313" key="4">
    <source>
        <dbReference type="EMBL" id="TSE35331.1"/>
    </source>
</evidence>
<dbReference type="Pfam" id="PF13579">
    <property type="entry name" value="Glyco_trans_4_4"/>
    <property type="match status" value="1"/>
</dbReference>
<evidence type="ECO:0000313" key="5">
    <source>
        <dbReference type="Proteomes" id="UP000316388"/>
    </source>
</evidence>
<dbReference type="PANTHER" id="PTHR12526">
    <property type="entry name" value="GLYCOSYLTRANSFERASE"/>
    <property type="match status" value="1"/>
</dbReference>
<dbReference type="GO" id="GO:0004373">
    <property type="term" value="F:alpha-1,4-glucan glucosyltransferase (UDP-glucose donor) activity"/>
    <property type="evidence" value="ECO:0007669"/>
    <property type="project" value="UniProtKB-EC"/>
</dbReference>
<sequence length="726" mass="81169">MPSLRVSLVICTYNRAASLPRTLQALDYLRYPARETLVVVGPCTDNTLDVLKPWQGRVRILHCPEANLSMARNIGTAHAAGDIVAFTDDDGLPEANWLDTLVAAFQADPGLGGAGGYVRDHTGVAYQTRHIRCNRWGEAQFFDHLPEQETPGWFISLIGVNSVFRRTALQDIGGFDEEYAYFLDETDVCLRLLEKGWRLRVLPDAEVHHAYAPSHLRTQERVPTSLYLTARSKIYYALRHQSDHNPVAIVQRQRSDLLASVHHLLAAGKIDRPAAQRLRDDIWRASAHAARDAFAHPGGRTVVLPAADPGQWREATPPWPQSERKRVLLISRNYPPQPVGGIARYTVTLAHALARDGHEVHVIAQTPDTPRIDFEDGVWVHRIDLADAAELPPLTDRPELPAALRLWTHAVARHADTLRTRLGIGTAVAALWDCEAYELAQRPGWRVLTYLVTSYALNLPHKPDWRTNPHHLRYHVQPVIEAESWLLRNSHALLASTQRVWSDVQAAYPNLGHVAVHDIPFGLPDDPDIPPQAPTSAAPADACTVLYVGRFEPRKGIDLMLRAIEALAPQYPHVHWRLVGNDRLPHPEQPDTTYRDDFLARHRGQPWLQRVQFQGEVDDAALLAAYRACDLLVAPSRYESFGLIYVEAMRAGKPCIGGADGGGGEIITPDIGLAVPTDDPAPLMEALRRLITDAALRQRMGQRARQHYLQQYTDHAFAKRMLALLT</sequence>
<dbReference type="Pfam" id="PF00534">
    <property type="entry name" value="Glycos_transf_1"/>
    <property type="match status" value="1"/>
</dbReference>
<dbReference type="SUPFAM" id="SSF53756">
    <property type="entry name" value="UDP-Glycosyltransferase/glycogen phosphorylase"/>
    <property type="match status" value="1"/>
</dbReference>
<feature type="domain" description="Glycosyltransferase subfamily 4-like N-terminal" evidence="3">
    <location>
        <begin position="340"/>
        <end position="506"/>
    </location>
</feature>
<dbReference type="InterPro" id="IPR001173">
    <property type="entry name" value="Glyco_trans_2-like"/>
</dbReference>
<evidence type="ECO:0000259" key="1">
    <source>
        <dbReference type="Pfam" id="PF00534"/>
    </source>
</evidence>
<dbReference type="Proteomes" id="UP000316388">
    <property type="component" value="Unassembled WGS sequence"/>
</dbReference>
<dbReference type="EMBL" id="VJOO01000027">
    <property type="protein sequence ID" value="TSE35331.1"/>
    <property type="molecule type" value="Genomic_DNA"/>
</dbReference>
<protein>
    <submittedName>
        <fullName evidence="4">Glycogen synthase</fullName>
        <ecNumber evidence="4">2.4.1.11</ecNumber>
    </submittedName>
</protein>
<dbReference type="CDD" id="cd03801">
    <property type="entry name" value="GT4_PimA-like"/>
    <property type="match status" value="1"/>
</dbReference>
<feature type="domain" description="Glycosyl transferase family 1" evidence="1">
    <location>
        <begin position="537"/>
        <end position="706"/>
    </location>
</feature>
<dbReference type="Pfam" id="PF00535">
    <property type="entry name" value="Glycos_transf_2"/>
    <property type="match status" value="1"/>
</dbReference>
<dbReference type="InterPro" id="IPR001296">
    <property type="entry name" value="Glyco_trans_1"/>
</dbReference>
<dbReference type="Gene3D" id="3.90.550.10">
    <property type="entry name" value="Spore Coat Polysaccharide Biosynthesis Protein SpsA, Chain A"/>
    <property type="match status" value="1"/>
</dbReference>
<evidence type="ECO:0000259" key="2">
    <source>
        <dbReference type="Pfam" id="PF00535"/>
    </source>
</evidence>